<feature type="transmembrane region" description="Helical" evidence="1">
    <location>
        <begin position="87"/>
        <end position="105"/>
    </location>
</feature>
<dbReference type="Proteomes" id="UP000294506">
    <property type="component" value="Unassembled WGS sequence"/>
</dbReference>
<keyword evidence="1" id="KW-0472">Membrane</keyword>
<evidence type="ECO:0000313" key="3">
    <source>
        <dbReference type="Proteomes" id="UP000294506"/>
    </source>
</evidence>
<gene>
    <name evidence="2" type="ORF">EV640_10565</name>
</gene>
<feature type="transmembrane region" description="Helical" evidence="1">
    <location>
        <begin position="236"/>
        <end position="256"/>
    </location>
</feature>
<dbReference type="RefSeq" id="WP_036475003.1">
    <property type="nucleotide sequence ID" value="NZ_SOAN01000005.1"/>
</dbReference>
<feature type="transmembrane region" description="Helical" evidence="1">
    <location>
        <begin position="276"/>
        <end position="296"/>
    </location>
</feature>
<feature type="transmembrane region" description="Helical" evidence="1">
    <location>
        <begin position="171"/>
        <end position="188"/>
    </location>
</feature>
<name>A0A4R7G2Y7_9MICC</name>
<comment type="caution">
    <text evidence="2">The sequence shown here is derived from an EMBL/GenBank/DDBJ whole genome shotgun (WGS) entry which is preliminary data.</text>
</comment>
<evidence type="ECO:0000313" key="2">
    <source>
        <dbReference type="EMBL" id="TDS85724.1"/>
    </source>
</evidence>
<keyword evidence="1" id="KW-1133">Transmembrane helix</keyword>
<dbReference type="AlphaFoldDB" id="A0A4R7G2Y7"/>
<keyword evidence="3" id="KW-1185">Reference proteome</keyword>
<keyword evidence="1" id="KW-0812">Transmembrane</keyword>
<feature type="transmembrane region" description="Helical" evidence="1">
    <location>
        <begin position="117"/>
        <end position="143"/>
    </location>
</feature>
<feature type="transmembrane region" description="Helical" evidence="1">
    <location>
        <begin position="208"/>
        <end position="227"/>
    </location>
</feature>
<dbReference type="EMBL" id="SOAN01000005">
    <property type="protein sequence ID" value="TDS85724.1"/>
    <property type="molecule type" value="Genomic_DNA"/>
</dbReference>
<organism evidence="2 3">
    <name type="scientific">Nesterenkonia aurantiaca</name>
    <dbReference type="NCBI Taxonomy" id="1436010"/>
    <lineage>
        <taxon>Bacteria</taxon>
        <taxon>Bacillati</taxon>
        <taxon>Actinomycetota</taxon>
        <taxon>Actinomycetes</taxon>
        <taxon>Micrococcales</taxon>
        <taxon>Micrococcaceae</taxon>
        <taxon>Nesterenkonia</taxon>
    </lineage>
</organism>
<proteinExistence type="predicted"/>
<protein>
    <submittedName>
        <fullName evidence="2">Uncharacterized protein</fullName>
    </submittedName>
</protein>
<evidence type="ECO:0000256" key="1">
    <source>
        <dbReference type="SAM" id="Phobius"/>
    </source>
</evidence>
<sequence length="307" mass="32898">MSATLTERYVSAATRHVPTKERADAREKLETSIAGSVATRISRGEDPAAAERAALIDLGDPAVLAAGYARTTLHLIGPRYYLTWRRLLSTLLSFVPILAAGGVALGQTIEGAAVGEILGSSISVGFSVVLHLCFWVTLVFFILERAGVEIDAGWNPEELPAVGAEGSRSELIGSLVVLGLAGGAVLWDRLRGFAQVDGEPVPILNTGLWPWLLALLGLHAVFSLALYRRGRWDTRLAVINTVLALVFVSLILTLLARDALVSAEFLESGVLEAETLRILGILLGFAVVGLWGWSILEGWLKSRRDPG</sequence>
<reference evidence="2 3" key="1">
    <citation type="submission" date="2019-03" db="EMBL/GenBank/DDBJ databases">
        <title>Genomic Encyclopedia of Type Strains, Phase III (KMG-III): the genomes of soil and plant-associated and newly described type strains.</title>
        <authorList>
            <person name="Whitman W."/>
        </authorList>
    </citation>
    <scope>NUCLEOTIDE SEQUENCE [LARGE SCALE GENOMIC DNA]</scope>
    <source>
        <strain evidence="2 3">DSM 27373</strain>
    </source>
</reference>
<accession>A0A4R7G2Y7</accession>